<dbReference type="Proteomes" id="UP000308921">
    <property type="component" value="Segment"/>
</dbReference>
<protein>
    <submittedName>
        <fullName evidence="2">Uncharacterized protein</fullName>
    </submittedName>
</protein>
<gene>
    <name evidence="2" type="ORF">AAS21_gp137</name>
</gene>
<proteinExistence type="predicted"/>
<feature type="transmembrane region" description="Helical" evidence="1">
    <location>
        <begin position="6"/>
        <end position="34"/>
    </location>
</feature>
<keyword evidence="3" id="KW-1185">Reference proteome</keyword>
<feature type="transmembrane region" description="Helical" evidence="1">
    <location>
        <begin position="108"/>
        <end position="128"/>
    </location>
</feature>
<organism evidence="2 3">
    <name type="scientific">Pantoea phage vB_PagS_AAS21</name>
    <dbReference type="NCBI Taxonomy" id="2575261"/>
    <lineage>
        <taxon>Viruses</taxon>
        <taxon>Duplodnaviria</taxon>
        <taxon>Heunggongvirae</taxon>
        <taxon>Uroviricota</taxon>
        <taxon>Caudoviricetes</taxon>
        <taxon>Demerecviridae</taxon>
        <taxon>Keyvirus</taxon>
        <taxon>Keyvirus AAS21</taxon>
    </lineage>
</organism>
<evidence type="ECO:0000313" key="3">
    <source>
        <dbReference type="Proteomes" id="UP000308921"/>
    </source>
</evidence>
<keyword evidence="1" id="KW-1133">Transmembrane helix</keyword>
<sequence length="133" mass="15121">MSFHLTIYALLIVHQVTFFVLLAIFMMMTITFIIRSNLTAKATLFCEKVLFGFFGVFKCVNKPSNYSFFGIELESNLATAVCFSIGMWVFSLHLAILLHLLYIGVASVYVLSSPMILYLAYPLVMFAFRKKCS</sequence>
<dbReference type="EMBL" id="MK770119">
    <property type="protein sequence ID" value="QCW23875.1"/>
    <property type="molecule type" value="Genomic_DNA"/>
</dbReference>
<name>A0A4Y5P1Q8_9CAUD</name>
<evidence type="ECO:0000313" key="2">
    <source>
        <dbReference type="EMBL" id="QCW23875.1"/>
    </source>
</evidence>
<keyword evidence="1" id="KW-0472">Membrane</keyword>
<accession>A0A4Y5P1Q8</accession>
<reference evidence="2 3" key="1">
    <citation type="submission" date="2019-04" db="EMBL/GenBank/DDBJ databases">
        <title>Complete genome sequence of Pantoea bacteriophage vB_PagS_AAS21.</title>
        <authorList>
            <person name="Truncaite L."/>
            <person name="Simoliuniene M."/>
            <person name="Zajanckauskaite A."/>
            <person name="Meskys R."/>
            <person name="Simoliunas E."/>
        </authorList>
    </citation>
    <scope>NUCLEOTIDE SEQUENCE [LARGE SCALE GENOMIC DNA]</scope>
</reference>
<feature type="transmembrane region" description="Helical" evidence="1">
    <location>
        <begin position="77"/>
        <end position="102"/>
    </location>
</feature>
<keyword evidence="1" id="KW-0812">Transmembrane</keyword>
<evidence type="ECO:0000256" key="1">
    <source>
        <dbReference type="SAM" id="Phobius"/>
    </source>
</evidence>